<dbReference type="Pfam" id="PF00550">
    <property type="entry name" value="PP-binding"/>
    <property type="match status" value="1"/>
</dbReference>
<dbReference type="PANTHER" id="PTHR45527:SF1">
    <property type="entry name" value="FATTY ACID SYNTHASE"/>
    <property type="match status" value="1"/>
</dbReference>
<dbReference type="InterPro" id="IPR020845">
    <property type="entry name" value="AMP-binding_CS"/>
</dbReference>
<evidence type="ECO:0000313" key="7">
    <source>
        <dbReference type="Proteomes" id="UP000027192"/>
    </source>
</evidence>
<dbReference type="InterPro" id="IPR020806">
    <property type="entry name" value="PKS_PP-bd"/>
</dbReference>
<dbReference type="PANTHER" id="PTHR45527">
    <property type="entry name" value="NONRIBOSOMAL PEPTIDE SYNTHETASE"/>
    <property type="match status" value="1"/>
</dbReference>
<dbReference type="PRINTS" id="PR00154">
    <property type="entry name" value="AMPBINDING"/>
</dbReference>
<dbReference type="SUPFAM" id="SSF47336">
    <property type="entry name" value="ACP-like"/>
    <property type="match status" value="1"/>
</dbReference>
<feature type="domain" description="Carrier" evidence="5">
    <location>
        <begin position="962"/>
        <end position="1037"/>
    </location>
</feature>
<evidence type="ECO:0000313" key="6">
    <source>
        <dbReference type="EMBL" id="KDM92325.1"/>
    </source>
</evidence>
<dbReference type="GO" id="GO:0031177">
    <property type="term" value="F:phosphopantetheine binding"/>
    <property type="evidence" value="ECO:0007669"/>
    <property type="project" value="InterPro"/>
</dbReference>
<gene>
    <name evidence="6" type="ORF">EA58_06305</name>
</gene>
<dbReference type="CDD" id="cd05930">
    <property type="entry name" value="A_NRPS"/>
    <property type="match status" value="1"/>
</dbReference>
<dbReference type="GO" id="GO:0043041">
    <property type="term" value="P:amino acid activation for nonribosomal peptide biosynthetic process"/>
    <property type="evidence" value="ECO:0007669"/>
    <property type="project" value="TreeGrafter"/>
</dbReference>
<proteinExistence type="inferred from homology"/>
<dbReference type="FunFam" id="2.30.38.10:FF:000001">
    <property type="entry name" value="Non-ribosomal peptide synthetase PvdI"/>
    <property type="match status" value="1"/>
</dbReference>
<protein>
    <recommendedName>
        <fullName evidence="5">Carrier domain-containing protein</fullName>
    </recommendedName>
</protein>
<comment type="caution">
    <text evidence="6">The sequence shown here is derived from an EMBL/GenBank/DDBJ whole genome shotgun (WGS) entry which is preliminary data.</text>
</comment>
<sequence length="1679" mass="185789">MFPQTFSLHPTQENIFYDQALTPLSTRYNVGAYTLATHIDPLILQRVWSLLVANLDALRLTFSVSPDGEVRQTLSPETGNDTVRIVDFSASPTPKADAELWLSQDMAQSFDYLSERLHQLTLIKLNNQTCYLFIKLHHLICDGLGMYQLQQYVHRLYQDLTTQQSYEWLADLPQYQLAVERARQYQSSSRYQKDHDYWLAFLQQHDMTFLPPRYSEKGSHYAIQALPETLKQAMQDYCEHHGVTMQAMLFSAVSIVLSRLLGPTDVCFSTVTHGRQGRQGMQVVGMHSNDYPVAMTVTPEAASLDYIKDCMRTLNGALRHCRFPAAHLSRLAREHGSALPNVTVNYEAFGQESTGHQLTRVYEQDISQALLLRLKDYGCDSPLIISAHVQDAFFTPEESQAFIGRVVKVLMTFVEKHDTRIREIDFVSDEERHTLLTTFNQTEAPYPQDQSLAALFEAQAARTPDNIALVFEGQSLTYRELNAKANQLARQIRQTYRASHQAELPADTLVALYLDRSPEMVISILAVLKAGAAYVPISPEYPTERSAFILEDTCASLIMTHLPQQASVDALLSDGHEAQMILADSDTLTEFSDSNLDNGPSPDDLAYVIYTSGTTGQPKGVMVAHQSAAHLIAAQQSLFQTAQRQYVLWFASYVFDASVWELFVSLTSGLTGYLCAEHERSATQVAEVIEREGIDFATLPPVVLSLLTERTFPSLAVLVTAGESPSEALLTHFSQHSQVFNAYGPTESTVCASARLYQPGDIANNIGAPISNTQLYVLDEHQQLLPLGAVGELYIGGAGLARGYLNRPELTAERFIANSFATDTDKAKGYTRLYRTGDLVRWLPDGNLAYLGRNDQQVKIRGYRIELGEIASVLSAEPSVQQAVVVDLDREEGSKVLAAYVVPADGDVDTESLRQSLSAQLPDYMVPGSITVIEKLPLTINGKLDRRALPAPVWVSEDSYRAPRNPLETQLCQVWQQVLGVERVGIDDNFFRLGGDSIQAIKLTAAMRARLDVDVPLATLFEQPTVAGLSVSLDALAETIDIPALAQEVYPLSFAQERMLFIEDFEQGTSAYHIPQLFQLASADVLPALSQALNIVADRHPVLKSTYGYDEQGVGYQRVVSDALAVSTLVLADDTGLEAAVRADIATPFVLREAPGMRVHHYVVDVQSGQEAQHFLLILWHHIAMDGWSMEVFFRELSETYQALREHRAPSLPVLPISYGDYAHWQRDYLQGPVREQQLSYWQDALSGYETLNLPTDKPRPAALDYTGQNLDFSLPVEVSTALKALAKARGTTLYTVLLSAFSVLLSKYSHQEDILLGTPTDNRHHSQTQGLIGMFVNSLVLRTQVKPDETIAALIDGTHAVVTGAKAHQDLPFEQLVDALGVARDPSRHPLFQVMFSVQSFGETALSDSTLPLRPATVTAVDFSPAKYDLSLFLEEGEDAGQSVIRGSLNFATSLFTEVSMSRLLNGYQTLLTVFAKASETRISEIDLLSTEEKHTLLTTFNQTAAPYPQDQSLVALFEAQVARTPDNIALVFEGQSLTYRELNSRANQLARQIRQTYRTSHQAELPADTLVALYLDRSPEMVVSILAVLKAGAAYVPISPDYPAERSAFILEDTCAPLVITHAPQRAQVESLLSAAQSVAMILADSEALTELPDSNLDGGPSPEDLAYVIYTSGTTG</sequence>
<dbReference type="InterPro" id="IPR036736">
    <property type="entry name" value="ACP-like_sf"/>
</dbReference>
<keyword evidence="3" id="KW-0596">Phosphopantetheine</keyword>
<accession>A0A066RPD1</accession>
<dbReference type="STRING" id="1654360.EA58_06305"/>
<dbReference type="InterPro" id="IPR000873">
    <property type="entry name" value="AMP-dep_synth/lig_dom"/>
</dbReference>
<dbReference type="SMART" id="SM00823">
    <property type="entry name" value="PKS_PP"/>
    <property type="match status" value="1"/>
</dbReference>
<dbReference type="InterPro" id="IPR001242">
    <property type="entry name" value="Condensation_dom"/>
</dbReference>
<evidence type="ECO:0000256" key="2">
    <source>
        <dbReference type="ARBA" id="ARBA00006432"/>
    </source>
</evidence>
<dbReference type="SUPFAM" id="SSF56801">
    <property type="entry name" value="Acetyl-CoA synthetase-like"/>
    <property type="match status" value="2"/>
</dbReference>
<reference evidence="6 7" key="1">
    <citation type="submission" date="2014-04" db="EMBL/GenBank/DDBJ databases">
        <title>Draft genome sequence of Photobacterium halotolerans S2753: a solonamide, ngercheumicin and holomycin producer.</title>
        <authorList>
            <person name="Machado H.R."/>
            <person name="Gram L."/>
        </authorList>
    </citation>
    <scope>NUCLEOTIDE SEQUENCE [LARGE SCALE GENOMIC DNA]</scope>
    <source>
        <strain evidence="6 7">S2753</strain>
    </source>
</reference>
<dbReference type="FunFam" id="3.40.50.12780:FF:000012">
    <property type="entry name" value="Non-ribosomal peptide synthetase"/>
    <property type="match status" value="1"/>
</dbReference>
<dbReference type="FunFam" id="3.30.300.30:FF:000010">
    <property type="entry name" value="Enterobactin synthetase component F"/>
    <property type="match status" value="1"/>
</dbReference>
<dbReference type="Gene3D" id="3.30.559.30">
    <property type="entry name" value="Nonribosomal peptide synthetase, condensation domain"/>
    <property type="match status" value="2"/>
</dbReference>
<dbReference type="Proteomes" id="UP000027192">
    <property type="component" value="Unassembled WGS sequence"/>
</dbReference>
<dbReference type="NCBIfam" id="TIGR01733">
    <property type="entry name" value="AA-adenyl-dom"/>
    <property type="match status" value="1"/>
</dbReference>
<dbReference type="FunFam" id="1.10.1200.10:FF:000005">
    <property type="entry name" value="Nonribosomal peptide synthetase 1"/>
    <property type="match status" value="1"/>
</dbReference>
<dbReference type="Pfam" id="PF13193">
    <property type="entry name" value="AMP-binding_C"/>
    <property type="match status" value="1"/>
</dbReference>
<comment type="similarity">
    <text evidence="2">Belongs to the ATP-dependent AMP-binding enzyme family.</text>
</comment>
<dbReference type="Gene3D" id="3.30.300.30">
    <property type="match status" value="1"/>
</dbReference>
<dbReference type="Gene3D" id="3.30.559.10">
    <property type="entry name" value="Chloramphenicol acetyltransferase-like domain"/>
    <property type="match status" value="2"/>
</dbReference>
<organism evidence="6 7">
    <name type="scientific">Photobacterium galatheae</name>
    <dbReference type="NCBI Taxonomy" id="1654360"/>
    <lineage>
        <taxon>Bacteria</taxon>
        <taxon>Pseudomonadati</taxon>
        <taxon>Pseudomonadota</taxon>
        <taxon>Gammaproteobacteria</taxon>
        <taxon>Vibrionales</taxon>
        <taxon>Vibrionaceae</taxon>
        <taxon>Photobacterium</taxon>
    </lineage>
</organism>
<dbReference type="CDD" id="cd19531">
    <property type="entry name" value="LCL_NRPS-like"/>
    <property type="match status" value="1"/>
</dbReference>
<dbReference type="InterPro" id="IPR045851">
    <property type="entry name" value="AMP-bd_C_sf"/>
</dbReference>
<dbReference type="Gene3D" id="1.10.1200.10">
    <property type="entry name" value="ACP-like"/>
    <property type="match status" value="1"/>
</dbReference>
<dbReference type="EMBL" id="JMIB01000009">
    <property type="protein sequence ID" value="KDM92325.1"/>
    <property type="molecule type" value="Genomic_DNA"/>
</dbReference>
<keyword evidence="4" id="KW-0597">Phosphoprotein</keyword>
<evidence type="ECO:0000256" key="4">
    <source>
        <dbReference type="ARBA" id="ARBA00022553"/>
    </source>
</evidence>
<dbReference type="PROSITE" id="PS00455">
    <property type="entry name" value="AMP_BINDING"/>
    <property type="match status" value="1"/>
</dbReference>
<dbReference type="GO" id="GO:0005737">
    <property type="term" value="C:cytoplasm"/>
    <property type="evidence" value="ECO:0007669"/>
    <property type="project" value="TreeGrafter"/>
</dbReference>
<evidence type="ECO:0000256" key="3">
    <source>
        <dbReference type="ARBA" id="ARBA00022450"/>
    </source>
</evidence>
<dbReference type="SUPFAM" id="SSF52777">
    <property type="entry name" value="CoA-dependent acyltransferases"/>
    <property type="match status" value="4"/>
</dbReference>
<dbReference type="InterPro" id="IPR025110">
    <property type="entry name" value="AMP-bd_C"/>
</dbReference>
<dbReference type="GO" id="GO:0044550">
    <property type="term" value="P:secondary metabolite biosynthetic process"/>
    <property type="evidence" value="ECO:0007669"/>
    <property type="project" value="UniProtKB-ARBA"/>
</dbReference>
<comment type="cofactor">
    <cofactor evidence="1">
        <name>pantetheine 4'-phosphate</name>
        <dbReference type="ChEBI" id="CHEBI:47942"/>
    </cofactor>
</comment>
<dbReference type="GO" id="GO:0003824">
    <property type="term" value="F:catalytic activity"/>
    <property type="evidence" value="ECO:0007669"/>
    <property type="project" value="InterPro"/>
</dbReference>
<dbReference type="FunFam" id="3.40.50.980:FF:000001">
    <property type="entry name" value="Non-ribosomal peptide synthetase"/>
    <property type="match status" value="2"/>
</dbReference>
<dbReference type="Gene3D" id="3.40.50.980">
    <property type="match status" value="4"/>
</dbReference>
<dbReference type="InterPro" id="IPR010071">
    <property type="entry name" value="AA_adenyl_dom"/>
</dbReference>
<evidence type="ECO:0000259" key="5">
    <source>
        <dbReference type="PROSITE" id="PS50075"/>
    </source>
</evidence>
<evidence type="ECO:0000256" key="1">
    <source>
        <dbReference type="ARBA" id="ARBA00001957"/>
    </source>
</evidence>
<keyword evidence="7" id="KW-1185">Reference proteome</keyword>
<name>A0A066RPD1_9GAMM</name>
<dbReference type="Pfam" id="PF00668">
    <property type="entry name" value="Condensation"/>
    <property type="match status" value="2"/>
</dbReference>
<dbReference type="InterPro" id="IPR023213">
    <property type="entry name" value="CAT-like_dom_sf"/>
</dbReference>
<dbReference type="PROSITE" id="PS00012">
    <property type="entry name" value="PHOSPHOPANTETHEINE"/>
    <property type="match status" value="1"/>
</dbReference>
<feature type="non-terminal residue" evidence="6">
    <location>
        <position position="1679"/>
    </location>
</feature>
<dbReference type="InterPro" id="IPR006162">
    <property type="entry name" value="Ppantetheine_attach_site"/>
</dbReference>
<dbReference type="Gene3D" id="2.30.38.10">
    <property type="entry name" value="Luciferase, Domain 3"/>
    <property type="match status" value="1"/>
</dbReference>
<dbReference type="PROSITE" id="PS50075">
    <property type="entry name" value="CARRIER"/>
    <property type="match status" value="1"/>
</dbReference>
<dbReference type="InterPro" id="IPR009081">
    <property type="entry name" value="PP-bd_ACP"/>
</dbReference>
<dbReference type="Pfam" id="PF00501">
    <property type="entry name" value="AMP-binding"/>
    <property type="match status" value="2"/>
</dbReference>
<dbReference type="InterPro" id="IPR020459">
    <property type="entry name" value="AMP-binding"/>
</dbReference>